<dbReference type="STRING" id="762948.HMPREF0733_11586"/>
<dbReference type="Proteomes" id="UP000270988">
    <property type="component" value="Chromosome"/>
</dbReference>
<evidence type="ECO:0000256" key="2">
    <source>
        <dbReference type="ARBA" id="ARBA00022679"/>
    </source>
</evidence>
<dbReference type="GO" id="GO:0052914">
    <property type="term" value="F:16S rRNA (guanine(1207)-N(2))-methyltransferase activity"/>
    <property type="evidence" value="ECO:0007669"/>
    <property type="project" value="UniProtKB-EC"/>
</dbReference>
<feature type="domain" description="Methyltransferase small" evidence="3">
    <location>
        <begin position="68"/>
        <end position="182"/>
    </location>
</feature>
<evidence type="ECO:0000259" key="3">
    <source>
        <dbReference type="Pfam" id="PF05175"/>
    </source>
</evidence>
<evidence type="ECO:0000313" key="5">
    <source>
        <dbReference type="Proteomes" id="UP000270988"/>
    </source>
</evidence>
<accession>A0A3S4YGG8</accession>
<dbReference type="InterPro" id="IPR007848">
    <property type="entry name" value="Small_mtfrase_dom"/>
</dbReference>
<dbReference type="InterPro" id="IPR046977">
    <property type="entry name" value="RsmC/RlmG"/>
</dbReference>
<dbReference type="PANTHER" id="PTHR47816">
    <property type="entry name" value="RIBOSOMAL RNA SMALL SUBUNIT METHYLTRANSFERASE C"/>
    <property type="match status" value="1"/>
</dbReference>
<dbReference type="Pfam" id="PF05175">
    <property type="entry name" value="MTS"/>
    <property type="match status" value="1"/>
</dbReference>
<gene>
    <name evidence="4" type="primary">rsmC</name>
    <name evidence="4" type="ORF">NCTC10918_00249</name>
</gene>
<dbReference type="SUPFAM" id="SSF53335">
    <property type="entry name" value="S-adenosyl-L-methionine-dependent methyltransferases"/>
    <property type="match status" value="1"/>
</dbReference>
<keyword evidence="2 4" id="KW-0808">Transferase</keyword>
<dbReference type="Gene3D" id="3.40.50.150">
    <property type="entry name" value="Vaccinia Virus protein VP39"/>
    <property type="match status" value="1"/>
</dbReference>
<dbReference type="InterPro" id="IPR029063">
    <property type="entry name" value="SAM-dependent_MTases_sf"/>
</dbReference>
<dbReference type="EMBL" id="LR134521">
    <property type="protein sequence ID" value="VEJ29008.1"/>
    <property type="molecule type" value="Genomic_DNA"/>
</dbReference>
<dbReference type="EC" id="2.1.1.172" evidence="4"/>
<sequence>MFLYFSGRMPQLSRFSGISRCGRISVAAMMRSASGYTGFMSEQHYFSSSPEAEFKPRTVQVDLAGRQVSVTTANGIFSPSGIDKGTAVLFAQVPEPHGKYMLDIGCGWGPIALSLAMLAPQSEVYGIDVNSRSLSLTEQNARALGLHNVSVSTPDEIDPTLRFDTIWSNPPIRVGKEVLHNILLTWLPRLAPAARLIWSFKRTWVLIPCKNGWMRSSPNVLDPSFRYLDMPCRRVSVSWRLYVLPKVLKGFRWMLTR</sequence>
<proteinExistence type="predicted"/>
<dbReference type="PANTHER" id="PTHR47816:SF4">
    <property type="entry name" value="RIBOSOMAL RNA SMALL SUBUNIT METHYLTRANSFERASE C"/>
    <property type="match status" value="1"/>
</dbReference>
<keyword evidence="1 4" id="KW-0489">Methyltransferase</keyword>
<evidence type="ECO:0000313" key="4">
    <source>
        <dbReference type="EMBL" id="VEJ29008.1"/>
    </source>
</evidence>
<reference evidence="4 5" key="1">
    <citation type="submission" date="2018-12" db="EMBL/GenBank/DDBJ databases">
        <authorList>
            <consortium name="Pathogen Informatics"/>
        </authorList>
    </citation>
    <scope>NUCLEOTIDE SEQUENCE [LARGE SCALE GENOMIC DNA]</scope>
    <source>
        <strain evidence="4 5">NCTC10918</strain>
    </source>
</reference>
<name>A0A3S4YGG8_9MICC</name>
<dbReference type="CDD" id="cd02440">
    <property type="entry name" value="AdoMet_MTases"/>
    <property type="match status" value="1"/>
</dbReference>
<organism evidence="4 5">
    <name type="scientific">Rothia dentocariosa</name>
    <dbReference type="NCBI Taxonomy" id="2047"/>
    <lineage>
        <taxon>Bacteria</taxon>
        <taxon>Bacillati</taxon>
        <taxon>Actinomycetota</taxon>
        <taxon>Actinomycetes</taxon>
        <taxon>Micrococcales</taxon>
        <taxon>Micrococcaceae</taxon>
        <taxon>Rothia</taxon>
    </lineage>
</organism>
<protein>
    <submittedName>
        <fullName evidence="4">Ribosomal RNA small subunit methyltransferase C</fullName>
        <ecNumber evidence="4">2.1.1.172</ecNumber>
    </submittedName>
</protein>
<evidence type="ECO:0000256" key="1">
    <source>
        <dbReference type="ARBA" id="ARBA00022603"/>
    </source>
</evidence>
<dbReference type="AlphaFoldDB" id="A0A3S4YGG8"/>